<comment type="caution">
    <text evidence="3">The sequence shown here is derived from an EMBL/GenBank/DDBJ whole genome shotgun (WGS) entry which is preliminary data.</text>
</comment>
<evidence type="ECO:0000256" key="1">
    <source>
        <dbReference type="SAM" id="MobiDB-lite"/>
    </source>
</evidence>
<feature type="region of interest" description="Disordered" evidence="1">
    <location>
        <begin position="199"/>
        <end position="250"/>
    </location>
</feature>
<feature type="transmembrane region" description="Helical" evidence="2">
    <location>
        <begin position="6"/>
        <end position="25"/>
    </location>
</feature>
<proteinExistence type="predicted"/>
<dbReference type="GeneID" id="79934125"/>
<sequence length="250" mass="27304">MSTGLIIALIVIVAVVVVVAAVLTLRARRSAGGGGSLKRRFGPEYDRTVARHDGDERAAARELAERVKRHGSLEKRPLPSAERERYETRWATAQERFVDSPREAVAEADRLLSEVAEARGFPDGNRYETQLEALSVHHAHHVHGYRRVHLAAHTTGDTAQGRAGDGNGVAPGTGTEDLREAMIEARALFEDLVTPDRRDARADRDVSAGQQGRAHRDGSARHDGRDGAATDGRHRSHLPWAPARRHAKGS</sequence>
<keyword evidence="2" id="KW-1133">Transmembrane helix</keyword>
<evidence type="ECO:0000313" key="4">
    <source>
        <dbReference type="Proteomes" id="UP000661025"/>
    </source>
</evidence>
<evidence type="ECO:0008006" key="5">
    <source>
        <dbReference type="Google" id="ProtNLM"/>
    </source>
</evidence>
<evidence type="ECO:0000313" key="3">
    <source>
        <dbReference type="EMBL" id="MBD9727799.1"/>
    </source>
</evidence>
<gene>
    <name evidence="3" type="ORF">IHE70_32395</name>
</gene>
<keyword evidence="2" id="KW-0812">Transmembrane</keyword>
<name>A0A927QPL0_9ACTN</name>
<reference evidence="3" key="1">
    <citation type="submission" date="2020-09" db="EMBL/GenBank/DDBJ databases">
        <title>Streptomyces canutascabiei sp. nov., which causes potato common scab and is distributed across the world.</title>
        <authorList>
            <person name="Nguyen H.P."/>
            <person name="Weisberg A.J."/>
            <person name="Chang J.H."/>
            <person name="Clarke C.R."/>
        </authorList>
    </citation>
    <scope>NUCLEOTIDE SEQUENCE</scope>
    <source>
        <strain evidence="3">ID-01-6.2a</strain>
    </source>
</reference>
<keyword evidence="2" id="KW-0472">Membrane</keyword>
<organism evidence="3 4">
    <name type="scientific">Streptomyces caniscabiei</name>
    <dbReference type="NCBI Taxonomy" id="2746961"/>
    <lineage>
        <taxon>Bacteria</taxon>
        <taxon>Bacillati</taxon>
        <taxon>Actinomycetota</taxon>
        <taxon>Actinomycetes</taxon>
        <taxon>Kitasatosporales</taxon>
        <taxon>Streptomycetaceae</taxon>
        <taxon>Streptomyces</taxon>
    </lineage>
</organism>
<dbReference type="RefSeq" id="WP_192335211.1">
    <property type="nucleotide sequence ID" value="NZ_CP119182.1"/>
</dbReference>
<dbReference type="AlphaFoldDB" id="A0A927QPL0"/>
<dbReference type="Proteomes" id="UP000661025">
    <property type="component" value="Unassembled WGS sequence"/>
</dbReference>
<accession>A0A927QPL0</accession>
<dbReference type="EMBL" id="JACYXT010000017">
    <property type="protein sequence ID" value="MBD9727799.1"/>
    <property type="molecule type" value="Genomic_DNA"/>
</dbReference>
<feature type="compositionally biased region" description="Basic and acidic residues" evidence="1">
    <location>
        <begin position="214"/>
        <end position="233"/>
    </location>
</feature>
<evidence type="ECO:0000256" key="2">
    <source>
        <dbReference type="SAM" id="Phobius"/>
    </source>
</evidence>
<protein>
    <recommendedName>
        <fullName evidence="5">Secreted protein</fullName>
    </recommendedName>
</protein>